<dbReference type="Proteomes" id="UP000308652">
    <property type="component" value="Unassembled WGS sequence"/>
</dbReference>
<dbReference type="AlphaFoldDB" id="A0A5C3LJP4"/>
<keyword evidence="1" id="KW-1133">Transmembrane helix</keyword>
<evidence type="ECO:0000313" key="3">
    <source>
        <dbReference type="Proteomes" id="UP000308652"/>
    </source>
</evidence>
<evidence type="ECO:0000313" key="2">
    <source>
        <dbReference type="EMBL" id="TFK33399.1"/>
    </source>
</evidence>
<keyword evidence="1" id="KW-0812">Transmembrane</keyword>
<proteinExistence type="predicted"/>
<evidence type="ECO:0000256" key="1">
    <source>
        <dbReference type="SAM" id="Phobius"/>
    </source>
</evidence>
<organism evidence="2 3">
    <name type="scientific">Crucibulum laeve</name>
    <dbReference type="NCBI Taxonomy" id="68775"/>
    <lineage>
        <taxon>Eukaryota</taxon>
        <taxon>Fungi</taxon>
        <taxon>Dikarya</taxon>
        <taxon>Basidiomycota</taxon>
        <taxon>Agaricomycotina</taxon>
        <taxon>Agaricomycetes</taxon>
        <taxon>Agaricomycetidae</taxon>
        <taxon>Agaricales</taxon>
        <taxon>Agaricineae</taxon>
        <taxon>Nidulariaceae</taxon>
        <taxon>Crucibulum</taxon>
    </lineage>
</organism>
<name>A0A5C3LJP4_9AGAR</name>
<accession>A0A5C3LJP4</accession>
<keyword evidence="1" id="KW-0472">Membrane</keyword>
<keyword evidence="3" id="KW-1185">Reference proteome</keyword>
<protein>
    <submittedName>
        <fullName evidence="2">Uncharacterized protein</fullName>
    </submittedName>
</protein>
<gene>
    <name evidence="2" type="ORF">BDQ12DRAFT_691212</name>
</gene>
<feature type="transmembrane region" description="Helical" evidence="1">
    <location>
        <begin position="32"/>
        <end position="51"/>
    </location>
</feature>
<reference evidence="2 3" key="1">
    <citation type="journal article" date="2019" name="Nat. Ecol. Evol.">
        <title>Megaphylogeny resolves global patterns of mushroom evolution.</title>
        <authorList>
            <person name="Varga T."/>
            <person name="Krizsan K."/>
            <person name="Foldi C."/>
            <person name="Dima B."/>
            <person name="Sanchez-Garcia M."/>
            <person name="Sanchez-Ramirez S."/>
            <person name="Szollosi G.J."/>
            <person name="Szarkandi J.G."/>
            <person name="Papp V."/>
            <person name="Albert L."/>
            <person name="Andreopoulos W."/>
            <person name="Angelini C."/>
            <person name="Antonin V."/>
            <person name="Barry K.W."/>
            <person name="Bougher N.L."/>
            <person name="Buchanan P."/>
            <person name="Buyck B."/>
            <person name="Bense V."/>
            <person name="Catcheside P."/>
            <person name="Chovatia M."/>
            <person name="Cooper J."/>
            <person name="Damon W."/>
            <person name="Desjardin D."/>
            <person name="Finy P."/>
            <person name="Geml J."/>
            <person name="Haridas S."/>
            <person name="Hughes K."/>
            <person name="Justo A."/>
            <person name="Karasinski D."/>
            <person name="Kautmanova I."/>
            <person name="Kiss B."/>
            <person name="Kocsube S."/>
            <person name="Kotiranta H."/>
            <person name="LaButti K.M."/>
            <person name="Lechner B.E."/>
            <person name="Liimatainen K."/>
            <person name="Lipzen A."/>
            <person name="Lukacs Z."/>
            <person name="Mihaltcheva S."/>
            <person name="Morgado L.N."/>
            <person name="Niskanen T."/>
            <person name="Noordeloos M.E."/>
            <person name="Ohm R.A."/>
            <person name="Ortiz-Santana B."/>
            <person name="Ovrebo C."/>
            <person name="Racz N."/>
            <person name="Riley R."/>
            <person name="Savchenko A."/>
            <person name="Shiryaev A."/>
            <person name="Soop K."/>
            <person name="Spirin V."/>
            <person name="Szebenyi C."/>
            <person name="Tomsovsky M."/>
            <person name="Tulloss R.E."/>
            <person name="Uehling J."/>
            <person name="Grigoriev I.V."/>
            <person name="Vagvolgyi C."/>
            <person name="Papp T."/>
            <person name="Martin F.M."/>
            <person name="Miettinen O."/>
            <person name="Hibbett D.S."/>
            <person name="Nagy L.G."/>
        </authorList>
    </citation>
    <scope>NUCLEOTIDE SEQUENCE [LARGE SCALE GENOMIC DNA]</scope>
    <source>
        <strain evidence="2 3">CBS 166.37</strain>
    </source>
</reference>
<dbReference type="EMBL" id="ML213649">
    <property type="protein sequence ID" value="TFK33399.1"/>
    <property type="molecule type" value="Genomic_DNA"/>
</dbReference>
<sequence length="69" mass="7830">MQPPRVPKQKNVNFGHGYELHKVTKGIQRSRYPSVGFILPFFLPSFLPLFLTSQSLSCITVGLFFTTKS</sequence>